<feature type="domain" description="HTH arsR-type" evidence="4">
    <location>
        <begin position="6"/>
        <end position="103"/>
    </location>
</feature>
<proteinExistence type="predicted"/>
<dbReference type="Proteomes" id="UP001302257">
    <property type="component" value="Chromosome"/>
</dbReference>
<keyword evidence="3" id="KW-0804">Transcription</keyword>
<dbReference type="CDD" id="cd00090">
    <property type="entry name" value="HTH_ARSR"/>
    <property type="match status" value="1"/>
</dbReference>
<keyword evidence="1" id="KW-0805">Transcription regulation</keyword>
<dbReference type="Pfam" id="PF12840">
    <property type="entry name" value="HTH_20"/>
    <property type="match status" value="1"/>
</dbReference>
<evidence type="ECO:0000259" key="4">
    <source>
        <dbReference type="PROSITE" id="PS50987"/>
    </source>
</evidence>
<evidence type="ECO:0000256" key="1">
    <source>
        <dbReference type="ARBA" id="ARBA00023015"/>
    </source>
</evidence>
<evidence type="ECO:0000313" key="6">
    <source>
        <dbReference type="Proteomes" id="UP001302257"/>
    </source>
</evidence>
<dbReference type="SMART" id="SM00418">
    <property type="entry name" value="HTH_ARSR"/>
    <property type="match status" value="1"/>
</dbReference>
<name>A0ABZ0AUE7_9BURK</name>
<evidence type="ECO:0000256" key="3">
    <source>
        <dbReference type="ARBA" id="ARBA00023163"/>
    </source>
</evidence>
<dbReference type="PRINTS" id="PR00778">
    <property type="entry name" value="HTHARSR"/>
</dbReference>
<dbReference type="InterPro" id="IPR001845">
    <property type="entry name" value="HTH_ArsR_DNA-bd_dom"/>
</dbReference>
<accession>A0ABZ0AUE7</accession>
<keyword evidence="6" id="KW-1185">Reference proteome</keyword>
<dbReference type="RefSeq" id="WP_313866190.1">
    <property type="nucleotide sequence ID" value="NZ_CP132507.1"/>
</dbReference>
<dbReference type="InterPro" id="IPR036388">
    <property type="entry name" value="WH-like_DNA-bd_sf"/>
</dbReference>
<dbReference type="EMBL" id="CP132507">
    <property type="protein sequence ID" value="WNO03270.1"/>
    <property type="molecule type" value="Genomic_DNA"/>
</dbReference>
<organism evidence="5 6">
    <name type="scientific">Rhodoferax mekongensis</name>
    <dbReference type="NCBI Taxonomy" id="3068341"/>
    <lineage>
        <taxon>Bacteria</taxon>
        <taxon>Pseudomonadati</taxon>
        <taxon>Pseudomonadota</taxon>
        <taxon>Betaproteobacteria</taxon>
        <taxon>Burkholderiales</taxon>
        <taxon>Comamonadaceae</taxon>
        <taxon>Rhodoferax</taxon>
    </lineage>
</organism>
<protein>
    <submittedName>
        <fullName evidence="5">Metalloregulator ArsR/SmtB family transcription factor</fullName>
    </submittedName>
</protein>
<dbReference type="InterPro" id="IPR036390">
    <property type="entry name" value="WH_DNA-bd_sf"/>
</dbReference>
<reference evidence="5 6" key="1">
    <citation type="submission" date="2023-08" db="EMBL/GenBank/DDBJ databases">
        <title>Rhodoferax potami sp. nov. and Rhodoferax mekongensis sp. nov., isolated from the Mekong River in Thailand.</title>
        <authorList>
            <person name="Kitikhun S."/>
            <person name="Charoenyingcharoen P."/>
            <person name="Siriarchawattana P."/>
            <person name="Likhitrattanapisal S."/>
            <person name="Nilsakha T."/>
            <person name="Chanpet A."/>
            <person name="Rattanawaree P."/>
            <person name="Ingsriswang S."/>
        </authorList>
    </citation>
    <scope>NUCLEOTIDE SEQUENCE [LARGE SCALE GENOMIC DNA]</scope>
    <source>
        <strain evidence="5 6">TBRC 17307</strain>
    </source>
</reference>
<evidence type="ECO:0000256" key="2">
    <source>
        <dbReference type="ARBA" id="ARBA00023125"/>
    </source>
</evidence>
<dbReference type="SUPFAM" id="SSF46785">
    <property type="entry name" value="Winged helix' DNA-binding domain"/>
    <property type="match status" value="1"/>
</dbReference>
<dbReference type="PANTHER" id="PTHR43132">
    <property type="entry name" value="ARSENICAL RESISTANCE OPERON REPRESSOR ARSR-RELATED"/>
    <property type="match status" value="1"/>
</dbReference>
<evidence type="ECO:0000313" key="5">
    <source>
        <dbReference type="EMBL" id="WNO03270.1"/>
    </source>
</evidence>
<dbReference type="PANTHER" id="PTHR43132:SF2">
    <property type="entry name" value="ARSENICAL RESISTANCE OPERON REPRESSOR ARSR-RELATED"/>
    <property type="match status" value="1"/>
</dbReference>
<dbReference type="Gene3D" id="1.10.10.10">
    <property type="entry name" value="Winged helix-like DNA-binding domain superfamily/Winged helix DNA-binding domain"/>
    <property type="match status" value="1"/>
</dbReference>
<dbReference type="InterPro" id="IPR011991">
    <property type="entry name" value="ArsR-like_HTH"/>
</dbReference>
<sequence length="117" mass="12407">MNTDIDAASNEARTLKALTALAQAQRLRIFKALVVAGQDGLTPGVLAEQLGSTPSGLSFHLKELAHSGLIDSEQRGRNLIYRANFARMNGVLAYLTEHCCQGAACEVSITANACTTC</sequence>
<keyword evidence="2" id="KW-0238">DNA-binding</keyword>
<dbReference type="NCBIfam" id="NF033788">
    <property type="entry name" value="HTH_metalloreg"/>
    <property type="match status" value="1"/>
</dbReference>
<dbReference type="PROSITE" id="PS50987">
    <property type="entry name" value="HTH_ARSR_2"/>
    <property type="match status" value="1"/>
</dbReference>
<dbReference type="InterPro" id="IPR051011">
    <property type="entry name" value="Metal_resp_trans_reg"/>
</dbReference>
<gene>
    <name evidence="5" type="ORF">RAN89_10000</name>
</gene>